<dbReference type="OrthoDB" id="4068713at2759"/>
<gene>
    <name evidence="2" type="ORF">LADA_0D11430G</name>
</gene>
<dbReference type="AlphaFoldDB" id="A0A1G4J8D9"/>
<sequence length="395" mass="44343">MDHFNTRVAYVRVDNLPPGKNWRQVKYMVGGMIHHSCILQVKMLPPVQSIVPPFMPFQSCIVSLKKSETQLNRLLMELNGYTWEYYRLMAYAVPPLHVSDGAGFLAGPPGRSAAAMLDPMSPPGSIGMASHGGDVATASAHMMMPFAPMPPIPSMYFSGPPPPQSISQENYIRQPNQQHGRKMRQVFSEESFRRQMSSRGMHQLLLEGFPPCLHWDVNGAYGLHPKDTSASQNSTAVQIRTSHPESYGKLKWTVLKDFIKLKCRKLLEMESSATAANTREFYVGVYEDAEIEVDVEIVEAQEEKKSTPQNTDPKNEIDMQQKDSTEPSDEISKVSEDLENLDLNTGHRVVSATVYKAIVGFHARELCDACAESLQNQEYSLGYRLKVNELSPLEY</sequence>
<proteinExistence type="predicted"/>
<dbReference type="EMBL" id="LT598454">
    <property type="protein sequence ID" value="SCU85990.1"/>
    <property type="molecule type" value="Genomic_DNA"/>
</dbReference>
<feature type="region of interest" description="Disordered" evidence="1">
    <location>
        <begin position="300"/>
        <end position="333"/>
    </location>
</feature>
<name>A0A1G4J8D9_9SACH</name>
<dbReference type="Proteomes" id="UP000190274">
    <property type="component" value="Chromosome D"/>
</dbReference>
<keyword evidence="3" id="KW-1185">Reference proteome</keyword>
<evidence type="ECO:0000256" key="1">
    <source>
        <dbReference type="SAM" id="MobiDB-lite"/>
    </source>
</evidence>
<protein>
    <submittedName>
        <fullName evidence="2">LADA_0D11430g1_1</fullName>
    </submittedName>
</protein>
<organism evidence="2 3">
    <name type="scientific">Lachancea dasiensis</name>
    <dbReference type="NCBI Taxonomy" id="1072105"/>
    <lineage>
        <taxon>Eukaryota</taxon>
        <taxon>Fungi</taxon>
        <taxon>Dikarya</taxon>
        <taxon>Ascomycota</taxon>
        <taxon>Saccharomycotina</taxon>
        <taxon>Saccharomycetes</taxon>
        <taxon>Saccharomycetales</taxon>
        <taxon>Saccharomycetaceae</taxon>
        <taxon>Lachancea</taxon>
    </lineage>
</organism>
<feature type="compositionally biased region" description="Basic and acidic residues" evidence="1">
    <location>
        <begin position="313"/>
        <end position="333"/>
    </location>
</feature>
<accession>A0A1G4J8D9</accession>
<evidence type="ECO:0000313" key="3">
    <source>
        <dbReference type="Proteomes" id="UP000190274"/>
    </source>
</evidence>
<evidence type="ECO:0000313" key="2">
    <source>
        <dbReference type="EMBL" id="SCU85990.1"/>
    </source>
</evidence>
<reference evidence="2 3" key="1">
    <citation type="submission" date="2016-03" db="EMBL/GenBank/DDBJ databases">
        <authorList>
            <person name="Devillers H."/>
        </authorList>
    </citation>
    <scope>NUCLEOTIDE SEQUENCE [LARGE SCALE GENOMIC DNA]</scope>
    <source>
        <strain evidence="2">CBS 10888</strain>
    </source>
</reference>